<name>A0A3G9G4K6_9CAUL</name>
<keyword evidence="4 7" id="KW-0812">Transmembrane</keyword>
<feature type="transmembrane region" description="Helical" evidence="7">
    <location>
        <begin position="32"/>
        <end position="53"/>
    </location>
</feature>
<dbReference type="GO" id="GO:0008381">
    <property type="term" value="F:mechanosensitive monoatomic ion channel activity"/>
    <property type="evidence" value="ECO:0007669"/>
    <property type="project" value="InterPro"/>
</dbReference>
<feature type="domain" description="Mechanosensitive ion channel transmembrane helices 2/3" evidence="10">
    <location>
        <begin position="84"/>
        <end position="120"/>
    </location>
</feature>
<dbReference type="InterPro" id="IPR006686">
    <property type="entry name" value="MscS_channel_CS"/>
</dbReference>
<dbReference type="PANTHER" id="PTHR30221">
    <property type="entry name" value="SMALL-CONDUCTANCE MECHANOSENSITIVE CHANNEL"/>
    <property type="match status" value="1"/>
</dbReference>
<keyword evidence="3" id="KW-1003">Cell membrane</keyword>
<dbReference type="InterPro" id="IPR045275">
    <property type="entry name" value="MscS_archaea/bacteria_type"/>
</dbReference>
<comment type="similarity">
    <text evidence="2 7">Belongs to the MscS (TC 1.A.23) family.</text>
</comment>
<dbReference type="Pfam" id="PF00924">
    <property type="entry name" value="MS_channel_2nd"/>
    <property type="match status" value="1"/>
</dbReference>
<evidence type="ECO:0000313" key="12">
    <source>
        <dbReference type="Proteomes" id="UP000278756"/>
    </source>
</evidence>
<comment type="subcellular location">
    <subcellularLocation>
        <location evidence="7">Cell inner membrane</location>
        <topology evidence="7">Multi-pass membrane protein</topology>
    </subcellularLocation>
    <subcellularLocation>
        <location evidence="1">Cell membrane</location>
        <topology evidence="1">Multi-pass membrane protein</topology>
    </subcellularLocation>
</comment>
<dbReference type="Pfam" id="PF21088">
    <property type="entry name" value="MS_channel_1st"/>
    <property type="match status" value="1"/>
</dbReference>
<dbReference type="SUPFAM" id="SSF50182">
    <property type="entry name" value="Sm-like ribonucleoproteins"/>
    <property type="match status" value="1"/>
</dbReference>
<dbReference type="PROSITE" id="PS01246">
    <property type="entry name" value="UPF0003"/>
    <property type="match status" value="1"/>
</dbReference>
<proteinExistence type="inferred from homology"/>
<feature type="transmembrane region" description="Helical" evidence="7">
    <location>
        <begin position="104"/>
        <end position="134"/>
    </location>
</feature>
<dbReference type="RefSeq" id="WP_126423041.1">
    <property type="nucleotide sequence ID" value="NZ_AP018828.1"/>
</dbReference>
<evidence type="ECO:0000256" key="2">
    <source>
        <dbReference type="ARBA" id="ARBA00008017"/>
    </source>
</evidence>
<dbReference type="OrthoDB" id="9814206at2"/>
<dbReference type="InterPro" id="IPR011014">
    <property type="entry name" value="MscS_channel_TM-2"/>
</dbReference>
<keyword evidence="7" id="KW-0997">Cell inner membrane</keyword>
<evidence type="ECO:0000256" key="5">
    <source>
        <dbReference type="ARBA" id="ARBA00022989"/>
    </source>
</evidence>
<reference evidence="12" key="2">
    <citation type="journal article" date="2017" name="Plant Physiol. Biochem.">
        <title>Differential oxidative and antioxidative response of duckweed Lemna minor toward plant growth promoting/inhibiting bacteria.</title>
        <authorList>
            <person name="Ishizawa H."/>
            <person name="Kuroda M."/>
            <person name="Morikawa M."/>
            <person name="Ike M."/>
        </authorList>
    </citation>
    <scope>NUCLEOTIDE SEQUENCE [LARGE SCALE GENOMIC DNA]</scope>
    <source>
        <strain evidence="12">M6</strain>
    </source>
</reference>
<dbReference type="Gene3D" id="3.30.70.100">
    <property type="match status" value="1"/>
</dbReference>
<comment type="subunit">
    <text evidence="7">Homoheptamer.</text>
</comment>
<accession>A0A3G9G4K6</accession>
<dbReference type="PANTHER" id="PTHR30221:SF1">
    <property type="entry name" value="SMALL-CONDUCTANCE MECHANOSENSITIVE CHANNEL"/>
    <property type="match status" value="1"/>
</dbReference>
<keyword evidence="7" id="KW-0813">Transport</keyword>
<evidence type="ECO:0000259" key="10">
    <source>
        <dbReference type="Pfam" id="PF21088"/>
    </source>
</evidence>
<evidence type="ECO:0000259" key="9">
    <source>
        <dbReference type="Pfam" id="PF21082"/>
    </source>
</evidence>
<dbReference type="InterPro" id="IPR049278">
    <property type="entry name" value="MS_channel_C"/>
</dbReference>
<sequence>MTFDFREIPQRFSYFVSNVQTFWGDLTQHSEFLSNLLIAALILMVTLFLSQWLSNTVRKTAKRYAHSDADRTLPEFLSQVVWWLIMVVGLVVILNRLGVQTTSILTVLGAASLAIGLALQGTLSNVASGIMLLVQKPYRIGDTVTIGDVTGTVGRLGLFSTELTNGDSHKVYIPNAKIFSDRIINISHYGHRTLAILVTVDFATDLDKALSILKKVTGSHPGTLSTPEVWAGVENFTDNGVQLKVTAQVTVAQHGQVRADVLKSVKEEFGAAGIYIPYPHQVTMEKALAAATGEKAGA</sequence>
<dbReference type="InterPro" id="IPR049142">
    <property type="entry name" value="MS_channel_1st"/>
</dbReference>
<reference evidence="12" key="1">
    <citation type="journal article" date="2017" name="Biotechnol. Biofuels">
        <title>Evaluation of environmental bacterial communities as a factor affecting the growth of duckweed Lemna minor.</title>
        <authorList>
            <person name="Ishizawa H."/>
            <person name="Kuroda M."/>
            <person name="Morikawa M."/>
            <person name="Ike M."/>
        </authorList>
    </citation>
    <scope>NUCLEOTIDE SEQUENCE [LARGE SCALE GENOMIC DNA]</scope>
    <source>
        <strain evidence="12">M6</strain>
    </source>
</reference>
<evidence type="ECO:0000256" key="3">
    <source>
        <dbReference type="ARBA" id="ARBA00022475"/>
    </source>
</evidence>
<evidence type="ECO:0000256" key="1">
    <source>
        <dbReference type="ARBA" id="ARBA00004651"/>
    </source>
</evidence>
<feature type="transmembrane region" description="Helical" evidence="7">
    <location>
        <begin position="80"/>
        <end position="98"/>
    </location>
</feature>
<dbReference type="InterPro" id="IPR006685">
    <property type="entry name" value="MscS_channel_2nd"/>
</dbReference>
<evidence type="ECO:0000256" key="4">
    <source>
        <dbReference type="ARBA" id="ARBA00022692"/>
    </source>
</evidence>
<dbReference type="Gene3D" id="2.30.30.60">
    <property type="match status" value="1"/>
</dbReference>
<evidence type="ECO:0000256" key="6">
    <source>
        <dbReference type="ARBA" id="ARBA00023136"/>
    </source>
</evidence>
<dbReference type="SUPFAM" id="SSF82689">
    <property type="entry name" value="Mechanosensitive channel protein MscS (YggB), C-terminal domain"/>
    <property type="match status" value="1"/>
</dbReference>
<organism evidence="11 12">
    <name type="scientific">Asticcacaulis excentricus</name>
    <dbReference type="NCBI Taxonomy" id="78587"/>
    <lineage>
        <taxon>Bacteria</taxon>
        <taxon>Pseudomonadati</taxon>
        <taxon>Pseudomonadota</taxon>
        <taxon>Alphaproteobacteria</taxon>
        <taxon>Caulobacterales</taxon>
        <taxon>Caulobacteraceae</taxon>
        <taxon>Asticcacaulis</taxon>
    </lineage>
</organism>
<dbReference type="Pfam" id="PF21082">
    <property type="entry name" value="MS_channel_3rd"/>
    <property type="match status" value="1"/>
</dbReference>
<dbReference type="AlphaFoldDB" id="A0A3G9G4K6"/>
<dbReference type="InterPro" id="IPR010920">
    <property type="entry name" value="LSM_dom_sf"/>
</dbReference>
<gene>
    <name evidence="11" type="ORF">EM6_2198</name>
</gene>
<evidence type="ECO:0000313" key="11">
    <source>
        <dbReference type="EMBL" id="BBF81596.1"/>
    </source>
</evidence>
<feature type="domain" description="Mechanosensitive ion channel MscS C-terminal" evidence="9">
    <location>
        <begin position="198"/>
        <end position="274"/>
    </location>
</feature>
<protein>
    <recommendedName>
        <fullName evidence="7">Small-conductance mechanosensitive channel</fullName>
    </recommendedName>
</protein>
<comment type="function">
    <text evidence="7">Mechanosensitive channel that participates in the regulation of osmotic pressure changes within the cell, opening in response to stretch forces in the membrane lipid bilayer, without the need for other proteins. Contributes to normal resistance to hypoosmotic shock. Forms an ion channel of 1.0 nanosiemens conductance with a slight preference for anions.</text>
</comment>
<evidence type="ECO:0000256" key="7">
    <source>
        <dbReference type="RuleBase" id="RU369025"/>
    </source>
</evidence>
<dbReference type="Gene3D" id="1.10.287.1260">
    <property type="match status" value="1"/>
</dbReference>
<comment type="caution">
    <text evidence="7">Lacks conserved residue(s) required for the propagation of feature annotation.</text>
</comment>
<dbReference type="InterPro" id="IPR023408">
    <property type="entry name" value="MscS_beta-dom_sf"/>
</dbReference>
<dbReference type="SUPFAM" id="SSF82861">
    <property type="entry name" value="Mechanosensitive channel protein MscS (YggB), transmembrane region"/>
    <property type="match status" value="1"/>
</dbReference>
<feature type="domain" description="Mechanosensitive ion channel MscS" evidence="8">
    <location>
        <begin position="122"/>
        <end position="188"/>
    </location>
</feature>
<dbReference type="InterPro" id="IPR011066">
    <property type="entry name" value="MscS_channel_C_sf"/>
</dbReference>
<keyword evidence="6 7" id="KW-0472">Membrane</keyword>
<keyword evidence="7" id="KW-0407">Ion channel</keyword>
<dbReference type="EMBL" id="AP018828">
    <property type="protein sequence ID" value="BBF81596.1"/>
    <property type="molecule type" value="Genomic_DNA"/>
</dbReference>
<keyword evidence="7" id="KW-0406">Ion transport</keyword>
<keyword evidence="5 7" id="KW-1133">Transmembrane helix</keyword>
<evidence type="ECO:0000259" key="8">
    <source>
        <dbReference type="Pfam" id="PF00924"/>
    </source>
</evidence>
<dbReference type="Proteomes" id="UP000278756">
    <property type="component" value="Chromosome 2"/>
</dbReference>
<dbReference type="GO" id="GO:0005886">
    <property type="term" value="C:plasma membrane"/>
    <property type="evidence" value="ECO:0007669"/>
    <property type="project" value="UniProtKB-SubCell"/>
</dbReference>